<accession>A0A811JWU7</accession>
<name>A0A811JWU7_9BILA</name>
<keyword evidence="3" id="KW-1185">Reference proteome</keyword>
<evidence type="ECO:0000313" key="2">
    <source>
        <dbReference type="EMBL" id="CAD5207683.1"/>
    </source>
</evidence>
<proteinExistence type="predicted"/>
<evidence type="ECO:0000259" key="1">
    <source>
        <dbReference type="Pfam" id="PF10193"/>
    </source>
</evidence>
<dbReference type="InterPro" id="IPR019337">
    <property type="entry name" value="Telomere_length_regulation_dom"/>
</dbReference>
<dbReference type="Proteomes" id="UP000783686">
    <property type="component" value="Unassembled WGS sequence"/>
</dbReference>
<reference evidence="2" key="1">
    <citation type="submission" date="2020-09" db="EMBL/GenBank/DDBJ databases">
        <authorList>
            <person name="Kikuchi T."/>
        </authorList>
    </citation>
    <scope>NUCLEOTIDE SEQUENCE</scope>
    <source>
        <strain evidence="2">SH1</strain>
    </source>
</reference>
<dbReference type="Pfam" id="PF10193">
    <property type="entry name" value="Telomere_reg-2"/>
    <property type="match status" value="1"/>
</dbReference>
<organism evidence="2 3">
    <name type="scientific">Bursaphelenchus okinawaensis</name>
    <dbReference type="NCBI Taxonomy" id="465554"/>
    <lineage>
        <taxon>Eukaryota</taxon>
        <taxon>Metazoa</taxon>
        <taxon>Ecdysozoa</taxon>
        <taxon>Nematoda</taxon>
        <taxon>Chromadorea</taxon>
        <taxon>Rhabditida</taxon>
        <taxon>Tylenchina</taxon>
        <taxon>Tylenchomorpha</taxon>
        <taxon>Aphelenchoidea</taxon>
        <taxon>Aphelenchoididae</taxon>
        <taxon>Bursaphelenchus</taxon>
    </lineage>
</organism>
<evidence type="ECO:0000313" key="3">
    <source>
        <dbReference type="Proteomes" id="UP000614601"/>
    </source>
</evidence>
<dbReference type="EMBL" id="CAJFCW020000001">
    <property type="protein sequence ID" value="CAG9086426.1"/>
    <property type="molecule type" value="Genomic_DNA"/>
</dbReference>
<protein>
    <recommendedName>
        <fullName evidence="1">Telomere length regulation protein conserved domain-containing protein</fullName>
    </recommendedName>
</protein>
<gene>
    <name evidence="2" type="ORF">BOKJ2_LOCUS2320</name>
</gene>
<comment type="caution">
    <text evidence="2">The sequence shown here is derived from an EMBL/GenBank/DDBJ whole genome shotgun (WGS) entry which is preliminary data.</text>
</comment>
<dbReference type="OrthoDB" id="5789257at2759"/>
<dbReference type="Proteomes" id="UP000614601">
    <property type="component" value="Unassembled WGS sequence"/>
</dbReference>
<feature type="domain" description="Telomere length regulation protein conserved" evidence="1">
    <location>
        <begin position="227"/>
        <end position="313"/>
    </location>
</feature>
<sequence>MSEDLDNLTEAELKVKLAQIVEETSVDDITQLLAEKLVQPRIWDTVTKYLCLQRIYKPEPVQSKRISYKVAQVVRNFGQEKLRQAFRQLLQLVSDNFNGSFDEMYQKIGTIVDFACLVDPGSLDNDITMLEPFIHILHIDQSTSDTRSQRLALKFAAFLANFCFKNEENGLKMGYEEEEEDDLVSQLFNNLDINMKNDEKDSEESEDKGGVTIDEDELVLLVQKDGPRSLKDFLNFWTEKEKMEKTFMALKTFPKFAYCNRSAIKAQSSQLIKTLYIIGNVHNIRNFNDIVSKCLVQVLYSDLNAVPELLAKLDQERVMTKRIQVIKVVNDLMDMVLHQPDHIQPPKPQTRPKKELGKVVRKSKSLQKTHVTVPKAAVDCMTWIMVPFFNQCRRMELGSTTDPNFVAVLINFLKNSIDWRPVGLLKVVHDYFYLLKAIRTTSTDWSNKIQVIRLYVTLRQFAVENEILDEVKDELTDCANFIQILSAEAVKTADKNVKVYLDELEHNIRLLVGDYTTECSRLR</sequence>
<dbReference type="AlphaFoldDB" id="A0A811JWU7"/>
<dbReference type="EMBL" id="CAJFDH010000001">
    <property type="protein sequence ID" value="CAD5207683.1"/>
    <property type="molecule type" value="Genomic_DNA"/>
</dbReference>